<evidence type="ECO:0000313" key="2">
    <source>
        <dbReference type="EMBL" id="GBO08740.1"/>
    </source>
</evidence>
<dbReference type="Proteomes" id="UP000499080">
    <property type="component" value="Unassembled WGS sequence"/>
</dbReference>
<gene>
    <name evidence="2" type="ORF">AVEN_222925_1</name>
    <name evidence="1" type="ORF">AVEN_44673_1</name>
</gene>
<organism evidence="1 3">
    <name type="scientific">Araneus ventricosus</name>
    <name type="common">Orbweaver spider</name>
    <name type="synonym">Epeira ventricosa</name>
    <dbReference type="NCBI Taxonomy" id="182803"/>
    <lineage>
        <taxon>Eukaryota</taxon>
        <taxon>Metazoa</taxon>
        <taxon>Ecdysozoa</taxon>
        <taxon>Arthropoda</taxon>
        <taxon>Chelicerata</taxon>
        <taxon>Arachnida</taxon>
        <taxon>Araneae</taxon>
        <taxon>Araneomorphae</taxon>
        <taxon>Entelegynae</taxon>
        <taxon>Araneoidea</taxon>
        <taxon>Araneidae</taxon>
        <taxon>Araneus</taxon>
    </lineage>
</organism>
<comment type="caution">
    <text evidence="1">The sequence shown here is derived from an EMBL/GenBank/DDBJ whole genome shotgun (WGS) entry which is preliminary data.</text>
</comment>
<accession>A0A4Y2U9I2</accession>
<proteinExistence type="predicted"/>
<dbReference type="EMBL" id="BGPR01034390">
    <property type="protein sequence ID" value="GBO08740.1"/>
    <property type="molecule type" value="Genomic_DNA"/>
</dbReference>
<sequence>MCPKKCVTPHSGSVAERTDFFANSKKSTCKKRLKVEGGSSPIRPGPHRAQRTDLPYFCGEVRNTGYANLNTGAMRMTCYALCFCYKSVTRNLTALSVNLTLDIFRKQ</sequence>
<reference evidence="1 3" key="1">
    <citation type="journal article" date="2019" name="Sci. Rep.">
        <title>Orb-weaving spider Araneus ventricosus genome elucidates the spidroin gene catalogue.</title>
        <authorList>
            <person name="Kono N."/>
            <person name="Nakamura H."/>
            <person name="Ohtoshi R."/>
            <person name="Moran D.A.P."/>
            <person name="Shinohara A."/>
            <person name="Yoshida Y."/>
            <person name="Fujiwara M."/>
            <person name="Mori M."/>
            <person name="Tomita M."/>
            <person name="Arakawa K."/>
        </authorList>
    </citation>
    <scope>NUCLEOTIDE SEQUENCE [LARGE SCALE GENOMIC DNA]</scope>
</reference>
<evidence type="ECO:0000313" key="1">
    <source>
        <dbReference type="EMBL" id="GBO08734.1"/>
    </source>
</evidence>
<evidence type="ECO:0000313" key="3">
    <source>
        <dbReference type="Proteomes" id="UP000499080"/>
    </source>
</evidence>
<protein>
    <submittedName>
        <fullName evidence="1">Uncharacterized protein</fullName>
    </submittedName>
</protein>
<dbReference type="EMBL" id="BGPR01034387">
    <property type="protein sequence ID" value="GBO08734.1"/>
    <property type="molecule type" value="Genomic_DNA"/>
</dbReference>
<keyword evidence="3" id="KW-1185">Reference proteome</keyword>
<dbReference type="AlphaFoldDB" id="A0A4Y2U9I2"/>
<name>A0A4Y2U9I2_ARAVE</name>